<feature type="transmembrane region" description="Helical" evidence="1">
    <location>
        <begin position="209"/>
        <end position="230"/>
    </location>
</feature>
<protein>
    <submittedName>
        <fullName evidence="2">DUF4173 domain-containing protein</fullName>
    </submittedName>
</protein>
<evidence type="ECO:0000313" key="3">
    <source>
        <dbReference type="Proteomes" id="UP000886890"/>
    </source>
</evidence>
<dbReference type="Pfam" id="PF13687">
    <property type="entry name" value="DUF4153"/>
    <property type="match status" value="1"/>
</dbReference>
<evidence type="ECO:0000256" key="1">
    <source>
        <dbReference type="SAM" id="Phobius"/>
    </source>
</evidence>
<keyword evidence="1" id="KW-1133">Transmembrane helix</keyword>
<feature type="transmembrane region" description="Helical" evidence="1">
    <location>
        <begin position="412"/>
        <end position="432"/>
    </location>
</feature>
<reference evidence="2" key="2">
    <citation type="submission" date="2021-04" db="EMBL/GenBank/DDBJ databases">
        <authorList>
            <person name="Gilroy R."/>
        </authorList>
    </citation>
    <scope>NUCLEOTIDE SEQUENCE</scope>
    <source>
        <strain evidence="2">CHK183-1962</strain>
    </source>
</reference>
<dbReference type="InterPro" id="IPR025291">
    <property type="entry name" value="DUF4153"/>
</dbReference>
<gene>
    <name evidence="2" type="ORF">H9734_09890</name>
</gene>
<feature type="transmembrane region" description="Helical" evidence="1">
    <location>
        <begin position="382"/>
        <end position="406"/>
    </location>
</feature>
<organism evidence="2 3">
    <name type="scientific">Candidatus Fusicatenibacter merdavium</name>
    <dbReference type="NCBI Taxonomy" id="2838600"/>
    <lineage>
        <taxon>Bacteria</taxon>
        <taxon>Bacillati</taxon>
        <taxon>Bacillota</taxon>
        <taxon>Clostridia</taxon>
        <taxon>Lachnospirales</taxon>
        <taxon>Lachnospiraceae</taxon>
        <taxon>Fusicatenibacter</taxon>
    </lineage>
</organism>
<name>A0A9D1XE52_9FIRM</name>
<proteinExistence type="predicted"/>
<accession>A0A9D1XE52</accession>
<sequence>MEKQNESGVQEDLTYETVLVFEENKRKHLPVPADGTDFWMAVAYAVVGYSFVYVFSSDHFAWKFSVFTAVYAAAVLAYLTLKKRKVPKESWFWLAMMLGSGIPYGFYTAMPVFQVPGTAALAAYWTLSAGGCLIEDGRTSQWAAADFWNSIWKVPFGNFACFFHVLSGGGEEMTEDQNALSGEVQEKKKDVETAEAGKKNLRKAGVRKLGAILFGVILAVPVLLIVLPLLSSADDNFNRLIVSFLDSLSENVLSFVLRAVCSIPVTAYLFGLIYGCIYRRKTDGIRRESVQAAGEGARIISDAAVNTALLILSACYVLFIVLQAQYLFSAFVGVRPDTYTYSEYARKGFFELCAVAAVNLAVLLLANLFTKTKREQNRGLRILNLVIAVLTLLLIATAMSKMVLYISAYGLTIKRITTMTFMSWMAVVFLLWCAGQRQKLPLIRAAWMSGTGLYVLLCVLPLEQIVSVFNWLFYG</sequence>
<dbReference type="AlphaFoldDB" id="A0A9D1XE52"/>
<feature type="transmembrane region" description="Helical" evidence="1">
    <location>
        <begin position="255"/>
        <end position="277"/>
    </location>
</feature>
<feature type="transmembrane region" description="Helical" evidence="1">
    <location>
        <begin position="348"/>
        <end position="370"/>
    </location>
</feature>
<feature type="transmembrane region" description="Helical" evidence="1">
    <location>
        <begin position="36"/>
        <end position="54"/>
    </location>
</feature>
<evidence type="ECO:0000313" key="2">
    <source>
        <dbReference type="EMBL" id="HIX77888.1"/>
    </source>
</evidence>
<feature type="transmembrane region" description="Helical" evidence="1">
    <location>
        <begin position="308"/>
        <end position="328"/>
    </location>
</feature>
<feature type="transmembrane region" description="Helical" evidence="1">
    <location>
        <begin position="91"/>
        <end position="107"/>
    </location>
</feature>
<keyword evidence="1" id="KW-0812">Transmembrane</keyword>
<keyword evidence="1" id="KW-0472">Membrane</keyword>
<feature type="transmembrane region" description="Helical" evidence="1">
    <location>
        <begin position="60"/>
        <end position="79"/>
    </location>
</feature>
<dbReference type="Proteomes" id="UP000886890">
    <property type="component" value="Unassembled WGS sequence"/>
</dbReference>
<feature type="transmembrane region" description="Helical" evidence="1">
    <location>
        <begin position="453"/>
        <end position="474"/>
    </location>
</feature>
<dbReference type="EMBL" id="DXEK01000163">
    <property type="protein sequence ID" value="HIX77888.1"/>
    <property type="molecule type" value="Genomic_DNA"/>
</dbReference>
<comment type="caution">
    <text evidence="2">The sequence shown here is derived from an EMBL/GenBank/DDBJ whole genome shotgun (WGS) entry which is preliminary data.</text>
</comment>
<reference evidence="2" key="1">
    <citation type="journal article" date="2021" name="PeerJ">
        <title>Extensive microbial diversity within the chicken gut microbiome revealed by metagenomics and culture.</title>
        <authorList>
            <person name="Gilroy R."/>
            <person name="Ravi A."/>
            <person name="Getino M."/>
            <person name="Pursley I."/>
            <person name="Horton D.L."/>
            <person name="Alikhan N.F."/>
            <person name="Baker D."/>
            <person name="Gharbi K."/>
            <person name="Hall N."/>
            <person name="Watson M."/>
            <person name="Adriaenssens E.M."/>
            <person name="Foster-Nyarko E."/>
            <person name="Jarju S."/>
            <person name="Secka A."/>
            <person name="Antonio M."/>
            <person name="Oren A."/>
            <person name="Chaudhuri R.R."/>
            <person name="La Ragione R."/>
            <person name="Hildebrand F."/>
            <person name="Pallen M.J."/>
        </authorList>
    </citation>
    <scope>NUCLEOTIDE SEQUENCE</scope>
    <source>
        <strain evidence="2">CHK183-1962</strain>
    </source>
</reference>